<dbReference type="Proteomes" id="UP000887013">
    <property type="component" value="Unassembled WGS sequence"/>
</dbReference>
<name>A0A8X6PJM3_NEPPI</name>
<evidence type="ECO:0000313" key="1">
    <source>
        <dbReference type="EMBL" id="GFT68401.1"/>
    </source>
</evidence>
<comment type="caution">
    <text evidence="1">The sequence shown here is derived from an EMBL/GenBank/DDBJ whole genome shotgun (WGS) entry which is preliminary data.</text>
</comment>
<proteinExistence type="predicted"/>
<protein>
    <submittedName>
        <fullName evidence="1">Uncharacterized protein</fullName>
    </submittedName>
</protein>
<keyword evidence="2" id="KW-1185">Reference proteome</keyword>
<dbReference type="AlphaFoldDB" id="A0A8X6PJM3"/>
<accession>A0A8X6PJM3</accession>
<dbReference type="OrthoDB" id="6437622at2759"/>
<gene>
    <name evidence="1" type="ORF">NPIL_132631</name>
</gene>
<evidence type="ECO:0000313" key="2">
    <source>
        <dbReference type="Proteomes" id="UP000887013"/>
    </source>
</evidence>
<organism evidence="1 2">
    <name type="scientific">Nephila pilipes</name>
    <name type="common">Giant wood spider</name>
    <name type="synonym">Nephila maculata</name>
    <dbReference type="NCBI Taxonomy" id="299642"/>
    <lineage>
        <taxon>Eukaryota</taxon>
        <taxon>Metazoa</taxon>
        <taxon>Ecdysozoa</taxon>
        <taxon>Arthropoda</taxon>
        <taxon>Chelicerata</taxon>
        <taxon>Arachnida</taxon>
        <taxon>Araneae</taxon>
        <taxon>Araneomorphae</taxon>
        <taxon>Entelegynae</taxon>
        <taxon>Araneoidea</taxon>
        <taxon>Nephilidae</taxon>
        <taxon>Nephila</taxon>
    </lineage>
</organism>
<sequence>MAVIDDVRSEVHYVLSFVLYKYNIIEKEPKLGLTDESTIKEFIGDLKNVVWIQSHLVRLEWQYFLERHFRHMISSPKLYATFVIFACYKKTAKILDCFDCFLHVLTLVAGFAAYASRKGYSTFTGMSVEIVQAFYDEEIYDKFNDQGGWKEFSKFLQKKSIVQSLDTFNDLANFAETPYEIPCISDLQAFECHSFDSHLLADVSQTEVEGHEGTLDLVEAMEEVFKLEERKQIVEKLYSELVKYCKNQRYENVSKEIIKTNVNCNQSEIKHETIHDENFVETSTGGLEETSQGQLGERKEMIQKKWEEVKKYCKKQHAAKQRDDDRASEEIVKTDIVNVFIDQNEMINRVRSFHERASKVQGFK</sequence>
<reference evidence="1" key="1">
    <citation type="submission" date="2020-08" db="EMBL/GenBank/DDBJ databases">
        <title>Multicomponent nature underlies the extraordinary mechanical properties of spider dragline silk.</title>
        <authorList>
            <person name="Kono N."/>
            <person name="Nakamura H."/>
            <person name="Mori M."/>
            <person name="Yoshida Y."/>
            <person name="Ohtoshi R."/>
            <person name="Malay A.D."/>
            <person name="Moran D.A.P."/>
            <person name="Tomita M."/>
            <person name="Numata K."/>
            <person name="Arakawa K."/>
        </authorList>
    </citation>
    <scope>NUCLEOTIDE SEQUENCE</scope>
</reference>
<dbReference type="EMBL" id="BMAW01115949">
    <property type="protein sequence ID" value="GFT68401.1"/>
    <property type="molecule type" value="Genomic_DNA"/>
</dbReference>